<evidence type="ECO:0000256" key="8">
    <source>
        <dbReference type="ARBA" id="ARBA00022840"/>
    </source>
</evidence>
<keyword evidence="4" id="KW-0479">Metal-binding</keyword>
<keyword evidence="9" id="KW-0408">Iron</keyword>
<evidence type="ECO:0000256" key="3">
    <source>
        <dbReference type="ARBA" id="ARBA00022722"/>
    </source>
</evidence>
<gene>
    <name evidence="14" type="ORF">CROQUDRAFT_39662</name>
</gene>
<dbReference type="GO" id="GO:0004386">
    <property type="term" value="F:helicase activity"/>
    <property type="evidence" value="ECO:0007669"/>
    <property type="project" value="UniProtKB-KW"/>
</dbReference>
<dbReference type="GO" id="GO:0051536">
    <property type="term" value="F:iron-sulfur cluster binding"/>
    <property type="evidence" value="ECO:0007669"/>
    <property type="project" value="UniProtKB-KW"/>
</dbReference>
<dbReference type="InterPro" id="IPR041679">
    <property type="entry name" value="DNA2/NAM7-like_C"/>
</dbReference>
<organism evidence="14 15">
    <name type="scientific">Cronartium quercuum f. sp. fusiforme G11</name>
    <dbReference type="NCBI Taxonomy" id="708437"/>
    <lineage>
        <taxon>Eukaryota</taxon>
        <taxon>Fungi</taxon>
        <taxon>Dikarya</taxon>
        <taxon>Basidiomycota</taxon>
        <taxon>Pucciniomycotina</taxon>
        <taxon>Pucciniomycetes</taxon>
        <taxon>Pucciniales</taxon>
        <taxon>Coleosporiaceae</taxon>
        <taxon>Cronartium</taxon>
    </lineage>
</organism>
<name>A0A9P6TFE4_9BASI</name>
<evidence type="ECO:0000313" key="15">
    <source>
        <dbReference type="Proteomes" id="UP000886653"/>
    </source>
</evidence>
<proteinExistence type="inferred from homology"/>
<evidence type="ECO:0000256" key="9">
    <source>
        <dbReference type="ARBA" id="ARBA00023004"/>
    </source>
</evidence>
<keyword evidence="15" id="KW-1185">Reference proteome</keyword>
<dbReference type="GO" id="GO:0004518">
    <property type="term" value="F:nuclease activity"/>
    <property type="evidence" value="ECO:0007669"/>
    <property type="project" value="UniProtKB-KW"/>
</dbReference>
<sequence length="1193" mass="132823">MDSSRPRLTPTKSHEDAFMDALLEGLGPTDFAFSSPSPPQKSKLCQTADLCQFRSTEDGSLPHKGPARSQNVSTSLSKGPRRSADRSSKCASQLPEPKRQGSLMQYAKRPQPSQSSCDIKIVARNSGYDVKARSAKRASPHCKITKTNTYIAKNTPSISTSAETHLQASCASPPLAGLSVRMHQSPVYLPTRTITRHLPITLNSQKPLHNCHEDYAALFSGLEEGWDAVSDDESEQQSKPPPLCQQYTKCVVSGISSQPEWNAANRRLENRIEVTLQSITGPVRKTLLLCDDWAETRLEPADEMNLVSLPGSPALDLHQDVITFSRSEPGHLIILIPSLLISATVVATALSCPRRGVLNDRIRNSQNEIGEAVVRGTIVHEVIQNMLLPNEQTSTDEELSNTPDDIPELWSETRVLKEAKDACIRHVSDLLTIQQTVEQGVTMVTEHLKELPAWSSKYIVQEDEGKTFKIKKDAHLLDPRSCVKQDAARPKIGITAVCDVEEEIWSPKFGLKGKVDVTAQAAIIEDPQTTGFFQADELVTKRTHLLPLEIKTGRRSCGVEHTAQTMLYTLLMSDRYNVDISAGLLFYTSFNEVTRVQAVKAEVRHLIIARNQLASYIHKRAIKHQEAELSQASIGVHESSNSAAGDSPVPDIERTLLPEPIDNPQTCSRCYAVETCMLFRKTIEKVDEIPFQRGLESLQAMYQDKTEHLTPIHSAFFSRWESLVSLEERELGRFKKEIWELTAEKRQRYGRAFADMVIDESFDSTQWSESAKPGYTVHQYTYCLMSSIPASSTGSPLKSQTCAPNVLPTQSLLTSQIGVGDPIVVSIEGEKLALAKGFVCELTPYRIVIGVDHRLDNPGPVPVGSIIKKRATQHTNTPKILYRIDKDELMAGMGRLRDNLAQLFYADGDYKRRELIVDLRPPEFDVVLKTGQDLQFNHLNEDQRSAIDKYLHSIESQTCVKRCWLADVLAPERRVVFVDTDKIESRESKMGTLVQNGTEADLVVQIVTALLHGGVPASEIGVITPYRQQIKLLVYLLEHTPGVEIITADKAQGRDKACVIMTMVRSNKDEEVGQLLRDWRRINVCLTRARQKLIILGSRETLKCSDILGDFLALVEVRKWIYVLQPGDELAHQSMSSGVNDSHPITLGGLSSSLLPLKRKSSLPTEKISAGLRNIRKTHTVLKDLTTHILLEG</sequence>
<keyword evidence="7" id="KW-0347">Helicase</keyword>
<dbReference type="AlphaFoldDB" id="A0A9P6TFE4"/>
<dbReference type="CDD" id="cd18808">
    <property type="entry name" value="SF1_C_Upf1"/>
    <property type="match status" value="1"/>
</dbReference>
<dbReference type="Gene3D" id="3.40.50.300">
    <property type="entry name" value="P-loop containing nucleotide triphosphate hydrolases"/>
    <property type="match status" value="1"/>
</dbReference>
<dbReference type="PANTHER" id="PTHR36531">
    <property type="entry name" value="CRISPR-ASSOCIATED EXONUCLEASE CAS4"/>
    <property type="match status" value="1"/>
</dbReference>
<evidence type="ECO:0000256" key="2">
    <source>
        <dbReference type="ARBA" id="ARBA00007913"/>
    </source>
</evidence>
<keyword evidence="10" id="KW-0411">Iron-sulfur</keyword>
<dbReference type="Proteomes" id="UP000886653">
    <property type="component" value="Unassembled WGS sequence"/>
</dbReference>
<dbReference type="InterPro" id="IPR047187">
    <property type="entry name" value="SF1_C_Upf1"/>
</dbReference>
<dbReference type="InterPro" id="IPR051827">
    <property type="entry name" value="Cas4_exonuclease"/>
</dbReference>
<dbReference type="InterPro" id="IPR011604">
    <property type="entry name" value="PDDEXK-like_dom_sf"/>
</dbReference>
<dbReference type="InterPro" id="IPR014808">
    <property type="entry name" value="DNA_replication_fac_Dna2_N"/>
</dbReference>
<dbReference type="InterPro" id="IPR027417">
    <property type="entry name" value="P-loop_NTPase"/>
</dbReference>
<dbReference type="Pfam" id="PF13087">
    <property type="entry name" value="AAA_12"/>
    <property type="match status" value="1"/>
</dbReference>
<dbReference type="Pfam" id="PF08696">
    <property type="entry name" value="Dna2"/>
    <property type="match status" value="1"/>
</dbReference>
<keyword evidence="6" id="KW-0378">Hydrolase</keyword>
<feature type="domain" description="DNA2/NAM7 helicase-like C-terminal" evidence="13">
    <location>
        <begin position="957"/>
        <end position="1099"/>
    </location>
</feature>
<evidence type="ECO:0000256" key="11">
    <source>
        <dbReference type="SAM" id="MobiDB-lite"/>
    </source>
</evidence>
<feature type="region of interest" description="Disordered" evidence="11">
    <location>
        <begin position="27"/>
        <end position="46"/>
    </location>
</feature>
<evidence type="ECO:0000256" key="4">
    <source>
        <dbReference type="ARBA" id="ARBA00022723"/>
    </source>
</evidence>
<evidence type="ECO:0000256" key="6">
    <source>
        <dbReference type="ARBA" id="ARBA00022801"/>
    </source>
</evidence>
<dbReference type="Gene3D" id="3.90.320.10">
    <property type="match status" value="1"/>
</dbReference>
<accession>A0A9P6TFE4</accession>
<dbReference type="GO" id="GO:0046872">
    <property type="term" value="F:metal ion binding"/>
    <property type="evidence" value="ECO:0007669"/>
    <property type="project" value="UniProtKB-KW"/>
</dbReference>
<dbReference type="EMBL" id="MU167226">
    <property type="protein sequence ID" value="KAG0149650.1"/>
    <property type="molecule type" value="Genomic_DNA"/>
</dbReference>
<dbReference type="GO" id="GO:0016787">
    <property type="term" value="F:hydrolase activity"/>
    <property type="evidence" value="ECO:0007669"/>
    <property type="project" value="UniProtKB-KW"/>
</dbReference>
<reference evidence="14" key="1">
    <citation type="submission" date="2013-11" db="EMBL/GenBank/DDBJ databases">
        <title>Genome sequence of the fusiform rust pathogen reveals effectors for host alternation and coevolution with pine.</title>
        <authorList>
            <consortium name="DOE Joint Genome Institute"/>
            <person name="Smith K."/>
            <person name="Pendleton A."/>
            <person name="Kubisiak T."/>
            <person name="Anderson C."/>
            <person name="Salamov A."/>
            <person name="Aerts A."/>
            <person name="Riley R."/>
            <person name="Clum A."/>
            <person name="Lindquist E."/>
            <person name="Ence D."/>
            <person name="Campbell M."/>
            <person name="Kronenberg Z."/>
            <person name="Feau N."/>
            <person name="Dhillon B."/>
            <person name="Hamelin R."/>
            <person name="Burleigh J."/>
            <person name="Smith J."/>
            <person name="Yandell M."/>
            <person name="Nelson C."/>
            <person name="Grigoriev I."/>
            <person name="Davis J."/>
        </authorList>
    </citation>
    <scope>NUCLEOTIDE SEQUENCE</scope>
    <source>
        <strain evidence="14">G11</strain>
    </source>
</reference>
<comment type="cofactor">
    <cofactor evidence="1">
        <name>[4Fe-4S] cluster</name>
        <dbReference type="ChEBI" id="CHEBI:49883"/>
    </cofactor>
</comment>
<evidence type="ECO:0000259" key="12">
    <source>
        <dbReference type="Pfam" id="PF08696"/>
    </source>
</evidence>
<dbReference type="PANTHER" id="PTHR36531:SF6">
    <property type="entry name" value="DNA REPLICATION ATP-DEPENDENT HELICASE_NUCLEASE DNA2"/>
    <property type="match status" value="1"/>
</dbReference>
<dbReference type="SUPFAM" id="SSF52540">
    <property type="entry name" value="P-loop containing nucleoside triphosphate hydrolases"/>
    <property type="match status" value="1"/>
</dbReference>
<feature type="domain" description="DNA replication factor Dna2 N-terminal" evidence="12">
    <location>
        <begin position="284"/>
        <end position="521"/>
    </location>
</feature>
<keyword evidence="8" id="KW-0067">ATP-binding</keyword>
<feature type="compositionally biased region" description="Polar residues" evidence="11">
    <location>
        <begin position="68"/>
        <end position="77"/>
    </location>
</feature>
<evidence type="ECO:0000259" key="13">
    <source>
        <dbReference type="Pfam" id="PF13087"/>
    </source>
</evidence>
<dbReference type="OrthoDB" id="6513042at2759"/>
<evidence type="ECO:0000256" key="10">
    <source>
        <dbReference type="ARBA" id="ARBA00023014"/>
    </source>
</evidence>
<comment type="similarity">
    <text evidence="2">Belongs to the DNA2/NAM7 helicase family.</text>
</comment>
<protein>
    <recommendedName>
        <fullName evidence="16">DNA replication ATP-dependent helicase/nuclease</fullName>
    </recommendedName>
</protein>
<evidence type="ECO:0008006" key="16">
    <source>
        <dbReference type="Google" id="ProtNLM"/>
    </source>
</evidence>
<dbReference type="GO" id="GO:0005524">
    <property type="term" value="F:ATP binding"/>
    <property type="evidence" value="ECO:0007669"/>
    <property type="project" value="UniProtKB-KW"/>
</dbReference>
<feature type="region of interest" description="Disordered" evidence="11">
    <location>
        <begin position="56"/>
        <end position="116"/>
    </location>
</feature>
<evidence type="ECO:0000256" key="1">
    <source>
        <dbReference type="ARBA" id="ARBA00001966"/>
    </source>
</evidence>
<evidence type="ECO:0000313" key="14">
    <source>
        <dbReference type="EMBL" id="KAG0149650.1"/>
    </source>
</evidence>
<keyword evidence="3" id="KW-0540">Nuclease</keyword>
<keyword evidence="5" id="KW-0547">Nucleotide-binding</keyword>
<evidence type="ECO:0000256" key="5">
    <source>
        <dbReference type="ARBA" id="ARBA00022741"/>
    </source>
</evidence>
<comment type="caution">
    <text evidence="14">The sequence shown here is derived from an EMBL/GenBank/DDBJ whole genome shotgun (WGS) entry which is preliminary data.</text>
</comment>
<evidence type="ECO:0000256" key="7">
    <source>
        <dbReference type="ARBA" id="ARBA00022806"/>
    </source>
</evidence>